<gene>
    <name evidence="2" type="ORF">Rhe02_71620</name>
</gene>
<name>A0A8J3QG59_9ACTN</name>
<evidence type="ECO:0000313" key="3">
    <source>
        <dbReference type="Proteomes" id="UP000612899"/>
    </source>
</evidence>
<dbReference type="EMBL" id="BONY01000061">
    <property type="protein sequence ID" value="GIH09095.1"/>
    <property type="molecule type" value="Genomic_DNA"/>
</dbReference>
<feature type="transmembrane region" description="Helical" evidence="1">
    <location>
        <begin position="84"/>
        <end position="104"/>
    </location>
</feature>
<dbReference type="AlphaFoldDB" id="A0A8J3QG59"/>
<sequence>MSLHFPVNHPLRRAYRVLALLAGLFVLAFGAVGFFVTQGAPLYAVGDDRALGLRTNPAFSYASIAVGALVVLATVLGRNVDRIVYLWAGAGFLLAGTAMMLLMNRQDTNVLNFTMATCIVSFLIGSVLATAGMYVKAQRA</sequence>
<keyword evidence="1" id="KW-1133">Transmembrane helix</keyword>
<dbReference type="Proteomes" id="UP000612899">
    <property type="component" value="Unassembled WGS sequence"/>
</dbReference>
<reference evidence="2" key="1">
    <citation type="submission" date="2021-01" db="EMBL/GenBank/DDBJ databases">
        <title>Whole genome shotgun sequence of Rhizocola hellebori NBRC 109834.</title>
        <authorList>
            <person name="Komaki H."/>
            <person name="Tamura T."/>
        </authorList>
    </citation>
    <scope>NUCLEOTIDE SEQUENCE</scope>
    <source>
        <strain evidence="2">NBRC 109834</strain>
    </source>
</reference>
<keyword evidence="3" id="KW-1185">Reference proteome</keyword>
<evidence type="ECO:0000256" key="1">
    <source>
        <dbReference type="SAM" id="Phobius"/>
    </source>
</evidence>
<comment type="caution">
    <text evidence="2">The sequence shown here is derived from an EMBL/GenBank/DDBJ whole genome shotgun (WGS) entry which is preliminary data.</text>
</comment>
<evidence type="ECO:0000313" key="2">
    <source>
        <dbReference type="EMBL" id="GIH09095.1"/>
    </source>
</evidence>
<feature type="transmembrane region" description="Helical" evidence="1">
    <location>
        <begin position="58"/>
        <end position="77"/>
    </location>
</feature>
<dbReference type="RefSeq" id="WP_203912828.1">
    <property type="nucleotide sequence ID" value="NZ_BONY01000061.1"/>
</dbReference>
<feature type="transmembrane region" description="Helical" evidence="1">
    <location>
        <begin position="110"/>
        <end position="135"/>
    </location>
</feature>
<protein>
    <recommendedName>
        <fullName evidence="4">DUF4383 domain-containing protein</fullName>
    </recommendedName>
</protein>
<keyword evidence="1" id="KW-0472">Membrane</keyword>
<dbReference type="Pfam" id="PF14325">
    <property type="entry name" value="DUF4383"/>
    <property type="match status" value="1"/>
</dbReference>
<evidence type="ECO:0008006" key="4">
    <source>
        <dbReference type="Google" id="ProtNLM"/>
    </source>
</evidence>
<proteinExistence type="predicted"/>
<feature type="transmembrane region" description="Helical" evidence="1">
    <location>
        <begin position="17"/>
        <end position="38"/>
    </location>
</feature>
<accession>A0A8J3QG59</accession>
<keyword evidence="1" id="KW-0812">Transmembrane</keyword>
<organism evidence="2 3">
    <name type="scientific">Rhizocola hellebori</name>
    <dbReference type="NCBI Taxonomy" id="1392758"/>
    <lineage>
        <taxon>Bacteria</taxon>
        <taxon>Bacillati</taxon>
        <taxon>Actinomycetota</taxon>
        <taxon>Actinomycetes</taxon>
        <taxon>Micromonosporales</taxon>
        <taxon>Micromonosporaceae</taxon>
        <taxon>Rhizocola</taxon>
    </lineage>
</organism>